<dbReference type="Pfam" id="PF00561">
    <property type="entry name" value="Abhydrolase_1"/>
    <property type="match status" value="1"/>
</dbReference>
<dbReference type="Proteomes" id="UP001595816">
    <property type="component" value="Unassembled WGS sequence"/>
</dbReference>
<dbReference type="InterPro" id="IPR029058">
    <property type="entry name" value="AB_hydrolase_fold"/>
</dbReference>
<name>A0ABV8LRJ9_9ACTN</name>
<comment type="caution">
    <text evidence="2">The sequence shown here is derived from an EMBL/GenBank/DDBJ whole genome shotgun (WGS) entry which is preliminary data.</text>
</comment>
<proteinExistence type="predicted"/>
<dbReference type="Gene3D" id="3.40.50.1820">
    <property type="entry name" value="alpha/beta hydrolase"/>
    <property type="match status" value="1"/>
</dbReference>
<reference evidence="3" key="1">
    <citation type="journal article" date="2019" name="Int. J. Syst. Evol. Microbiol.">
        <title>The Global Catalogue of Microorganisms (GCM) 10K type strain sequencing project: providing services to taxonomists for standard genome sequencing and annotation.</title>
        <authorList>
            <consortium name="The Broad Institute Genomics Platform"/>
            <consortium name="The Broad Institute Genome Sequencing Center for Infectious Disease"/>
            <person name="Wu L."/>
            <person name="Ma J."/>
        </authorList>
    </citation>
    <scope>NUCLEOTIDE SEQUENCE [LARGE SCALE GENOMIC DNA]</scope>
    <source>
        <strain evidence="3">CGMCC 4.7289</strain>
    </source>
</reference>
<keyword evidence="3" id="KW-1185">Reference proteome</keyword>
<protein>
    <submittedName>
        <fullName evidence="2">Alpha/beta hydrolase</fullName>
    </submittedName>
</protein>
<evidence type="ECO:0000259" key="1">
    <source>
        <dbReference type="Pfam" id="PF00561"/>
    </source>
</evidence>
<keyword evidence="2" id="KW-0378">Hydrolase</keyword>
<sequence length="257" mass="26844">MIVVLSVTVLLVGLLYLAQRKLIYFPSQETGPVPTGMTEVSFGTADGLTLRGWLSAPLEPSPGQGTAVLVANGNGGNRAGRVPLARALSERGLTVLLFDYRGYGGNPGSPTESGLFLDVRAAFDYLRASFDSQRIVLFGESLGTGVVTDLAAEQPVRAVVLRSPFTDLASVGAAHYPFLPVRLLLRDRFPVLDKVSSVESPMTVVYGTADGTVPPAQSIAVAERAGIAPIAVPGADHNDAVLAYGPQLIDAITAAAK</sequence>
<dbReference type="GO" id="GO:0016787">
    <property type="term" value="F:hydrolase activity"/>
    <property type="evidence" value="ECO:0007669"/>
    <property type="project" value="UniProtKB-KW"/>
</dbReference>
<dbReference type="SUPFAM" id="SSF53474">
    <property type="entry name" value="alpha/beta-Hydrolases"/>
    <property type="match status" value="1"/>
</dbReference>
<dbReference type="PANTHER" id="PTHR12277:SF79">
    <property type="entry name" value="XAA-PRO DIPEPTIDYL-PEPTIDASE-RELATED"/>
    <property type="match status" value="1"/>
</dbReference>
<dbReference type="EMBL" id="JBHSAY010000009">
    <property type="protein sequence ID" value="MFC4133086.1"/>
    <property type="molecule type" value="Genomic_DNA"/>
</dbReference>
<dbReference type="PANTHER" id="PTHR12277">
    <property type="entry name" value="ALPHA/BETA HYDROLASE DOMAIN-CONTAINING PROTEIN"/>
    <property type="match status" value="1"/>
</dbReference>
<evidence type="ECO:0000313" key="3">
    <source>
        <dbReference type="Proteomes" id="UP001595816"/>
    </source>
</evidence>
<gene>
    <name evidence="2" type="ORF">ACFOZ4_20935</name>
</gene>
<feature type="domain" description="AB hydrolase-1" evidence="1">
    <location>
        <begin position="67"/>
        <end position="173"/>
    </location>
</feature>
<organism evidence="2 3">
    <name type="scientific">Hamadaea flava</name>
    <dbReference type="NCBI Taxonomy" id="1742688"/>
    <lineage>
        <taxon>Bacteria</taxon>
        <taxon>Bacillati</taxon>
        <taxon>Actinomycetota</taxon>
        <taxon>Actinomycetes</taxon>
        <taxon>Micromonosporales</taxon>
        <taxon>Micromonosporaceae</taxon>
        <taxon>Hamadaea</taxon>
    </lineage>
</organism>
<dbReference type="InterPro" id="IPR000073">
    <property type="entry name" value="AB_hydrolase_1"/>
</dbReference>
<evidence type="ECO:0000313" key="2">
    <source>
        <dbReference type="EMBL" id="MFC4133086.1"/>
    </source>
</evidence>
<dbReference type="RefSeq" id="WP_253751790.1">
    <property type="nucleotide sequence ID" value="NZ_JAMZDZ010000001.1"/>
</dbReference>
<accession>A0ABV8LRJ9</accession>